<evidence type="ECO:0000313" key="1">
    <source>
        <dbReference type="EMBL" id="MFD1301738.1"/>
    </source>
</evidence>
<comment type="caution">
    <text evidence="1">The sequence shown here is derived from an EMBL/GenBank/DDBJ whole genome shotgun (WGS) entry which is preliminary data.</text>
</comment>
<keyword evidence="2" id="KW-1185">Reference proteome</keyword>
<name>A0ABW3WZR4_9HYPH</name>
<organism evidence="1 2">
    <name type="scientific">Methylobacterium marchantiae</name>
    <dbReference type="NCBI Taxonomy" id="600331"/>
    <lineage>
        <taxon>Bacteria</taxon>
        <taxon>Pseudomonadati</taxon>
        <taxon>Pseudomonadota</taxon>
        <taxon>Alphaproteobacteria</taxon>
        <taxon>Hyphomicrobiales</taxon>
        <taxon>Methylobacteriaceae</taxon>
        <taxon>Methylobacterium</taxon>
    </lineage>
</organism>
<evidence type="ECO:0000313" key="2">
    <source>
        <dbReference type="Proteomes" id="UP001597176"/>
    </source>
</evidence>
<proteinExistence type="predicted"/>
<accession>A0ABW3WZR4</accession>
<sequence>MIQDMLSLPAMSGTLLAGAAYAALSAFVTGPLVGERTIDKSGWPARCARQVLAEIKADTPPSTRNLDCGAVLGILYGKEGNAFCERHGAVLSLPFGVLGSVQEQQQNAARARAAEQAAVSGSRCDCAVATVLEQRRIDLAVYAGTARLVTPRSVRALDAELVRAARAPICALRG</sequence>
<dbReference type="EMBL" id="JBHTND010000010">
    <property type="protein sequence ID" value="MFD1301738.1"/>
    <property type="molecule type" value="Genomic_DNA"/>
</dbReference>
<dbReference type="Proteomes" id="UP001597176">
    <property type="component" value="Unassembled WGS sequence"/>
</dbReference>
<gene>
    <name evidence="1" type="ORF">ACFQ4G_09090</name>
</gene>
<reference evidence="2" key="1">
    <citation type="journal article" date="2019" name="Int. J. Syst. Evol. Microbiol.">
        <title>The Global Catalogue of Microorganisms (GCM) 10K type strain sequencing project: providing services to taxonomists for standard genome sequencing and annotation.</title>
        <authorList>
            <consortium name="The Broad Institute Genomics Platform"/>
            <consortium name="The Broad Institute Genome Sequencing Center for Infectious Disease"/>
            <person name="Wu L."/>
            <person name="Ma J."/>
        </authorList>
    </citation>
    <scope>NUCLEOTIDE SEQUENCE [LARGE SCALE GENOMIC DNA]</scope>
    <source>
        <strain evidence="2">CCUG 56108</strain>
    </source>
</reference>
<protein>
    <submittedName>
        <fullName evidence="1">Uncharacterized protein</fullName>
    </submittedName>
</protein>
<dbReference type="RefSeq" id="WP_238208054.1">
    <property type="nucleotide sequence ID" value="NZ_JBHTND010000010.1"/>
</dbReference>